<feature type="compositionally biased region" description="Polar residues" evidence="1">
    <location>
        <begin position="394"/>
        <end position="412"/>
    </location>
</feature>
<feature type="compositionally biased region" description="Polar residues" evidence="1">
    <location>
        <begin position="558"/>
        <end position="577"/>
    </location>
</feature>
<feature type="region of interest" description="Disordered" evidence="1">
    <location>
        <begin position="513"/>
        <end position="617"/>
    </location>
</feature>
<feature type="region of interest" description="Disordered" evidence="1">
    <location>
        <begin position="214"/>
        <end position="434"/>
    </location>
</feature>
<feature type="compositionally biased region" description="Polar residues" evidence="1">
    <location>
        <begin position="516"/>
        <end position="528"/>
    </location>
</feature>
<reference evidence="2" key="1">
    <citation type="submission" date="2020-06" db="EMBL/GenBank/DDBJ databases">
        <authorList>
            <consortium name="Plant Systems Biology data submission"/>
        </authorList>
    </citation>
    <scope>NUCLEOTIDE SEQUENCE</scope>
    <source>
        <strain evidence="2">D6</strain>
    </source>
</reference>
<gene>
    <name evidence="2" type="ORF">SEMRO_498_G154910.1</name>
</gene>
<feature type="compositionally biased region" description="Polar residues" evidence="1">
    <location>
        <begin position="350"/>
        <end position="359"/>
    </location>
</feature>
<feature type="compositionally biased region" description="Polar residues" evidence="1">
    <location>
        <begin position="53"/>
        <end position="72"/>
    </location>
</feature>
<feature type="compositionally biased region" description="Polar residues" evidence="1">
    <location>
        <begin position="422"/>
        <end position="434"/>
    </location>
</feature>
<feature type="region of interest" description="Disordered" evidence="1">
    <location>
        <begin position="855"/>
        <end position="976"/>
    </location>
</feature>
<sequence>MGNEASKQQEAAVEPPPEWDPTSNAKQFELVSPMSDLSDPSMFLHRRPHPQLSDATVQQIVRNSKPKQQQQLRPAGKENCAGQDAHRGRTVKARQTSAGDRRRKSKVIATRDNAYKHESRTREMPPPSAFYFPEVPTKESEDKVNRLTARRSTSTGARRLSKESQDKSAGKNSKKGNQQNARRNKTTPLIVKARRKVYRARTCLTGCFEESGHKLQLMKDNTKIESKRGELLPSEAGVESSAELGKESDKPKQSSKPSLSSTFDPYKQDPLPRIAQKPTILQFVDGSEKELSFNPVWRESHDGTYHGGSTTTASRRESGKSSLSKAGRASNVGSDSSKTSLRKDDRVAVKSSSSSTELSRQPVDPPSIQEDASASDKGADDPNEKNPEPYRPSNAGSDMGSNTMNNRKSTGPNADEHKRESTSMGSAATSHESSYWNGFYNETQMLHREDAYFDRIAFDPRASMPETSPMTNNTTATPVMALFKQDEKPKSLLGITASMDDPQEDEMQNFFDTAIVTRQSVSPSQEQGAVSKAGDARDAEEPTLETDTGHPTEAQEDASASASTVSKHLNENDVTANDQKDLDLGTKDTEEEERQDEVATSGNAPDDENNEPGTRGVQNLFENWSMKSDDAASEEKLKTTGQLGATSFLDRRISADTVLVQSALVSKATSAPKRHTIEIITKGALQETPQSLIRKDRTSFGSAFSYKDKDVFTPVTSLATYPKGSPFRPRVSNVGNGGMVTAKAKLGQTTMFTQSFDNISRSSRDLEIHATGSAPSMVETHDYRDIAFGCFLEDTPSTVANKNEWEKQRERAHLSNMSAESPMSATMSPAQLMLSNQAITNAAFLFSPSYANGPAITGQPDDDKSSGAASGRELSTQEGAKSISCLESRQRTRSLMKQPVRIPGSRSGRSVASSKNSGRPPRKSSMSESSHQKSVRFSDAQSVAASETGSQKSRRSVTWDFSFNPPPQNVPTDIPAIETKVSDLSDTVFGRESFDTSSNEKVRESSLSNKQSNLRKMSIQEEITPVPSFETTSTKPSLASTSESLEYSSESRPSISTTSKDSSAGASIGTPEQNLRTWTYCEFSKGVTPVLDKKQLAQATNSPVLRFKAAKNRFVNKQEKDVPVKRKSPRAYKRTGGTAGRVHLLASKFDGGPALDPTSAIPSISRTGSGASNDRPMLRTPQIVGYTTTHLTHSSSYSRASLDSYSSYNYSKPNVVPPLAHDPIPEDPVDEMPSDEESDDESYVQSVATVRQEGRDAMPAISVTLSEDTEDSRGSQGTERTEDLLTNLLGKASVDDEDEETVATVPQQSNAYSVQQLRSVVSHDDEENSTFTNIMSAPTFSDESTTLSTILAQQPQSNLRHHGVRTVKPESLYLSPLQRTTMEQSKWREEPLRPLPAQKWRALADKANKENNMKKGGRIFRNI</sequence>
<feature type="compositionally biased region" description="Basic and acidic residues" evidence="1">
    <location>
        <begin position="220"/>
        <end position="230"/>
    </location>
</feature>
<feature type="region of interest" description="Disordered" evidence="1">
    <location>
        <begin position="1214"/>
        <end position="1243"/>
    </location>
</feature>
<feature type="compositionally biased region" description="Polar residues" evidence="1">
    <location>
        <begin position="939"/>
        <end position="951"/>
    </location>
</feature>
<feature type="compositionally biased region" description="Basic and acidic residues" evidence="1">
    <location>
        <begin position="136"/>
        <end position="145"/>
    </location>
</feature>
<feature type="compositionally biased region" description="Acidic residues" evidence="1">
    <location>
        <begin position="1225"/>
        <end position="1242"/>
    </location>
</feature>
<organism evidence="2 3">
    <name type="scientific">Seminavis robusta</name>
    <dbReference type="NCBI Taxonomy" id="568900"/>
    <lineage>
        <taxon>Eukaryota</taxon>
        <taxon>Sar</taxon>
        <taxon>Stramenopiles</taxon>
        <taxon>Ochrophyta</taxon>
        <taxon>Bacillariophyta</taxon>
        <taxon>Bacillariophyceae</taxon>
        <taxon>Bacillariophycidae</taxon>
        <taxon>Naviculales</taxon>
        <taxon>Naviculaceae</taxon>
        <taxon>Seminavis</taxon>
    </lineage>
</organism>
<feature type="compositionally biased region" description="Polar residues" evidence="1">
    <location>
        <begin position="1060"/>
        <end position="1070"/>
    </location>
</feature>
<feature type="compositionally biased region" description="Polar residues" evidence="1">
    <location>
        <begin position="1160"/>
        <end position="1172"/>
    </location>
</feature>
<feature type="region of interest" description="Disordered" evidence="1">
    <location>
        <begin position="1264"/>
        <end position="1283"/>
    </location>
</feature>
<name>A0A9N8E371_9STRA</name>
<evidence type="ECO:0000313" key="3">
    <source>
        <dbReference type="Proteomes" id="UP001153069"/>
    </source>
</evidence>
<feature type="compositionally biased region" description="Basic and acidic residues" evidence="1">
    <location>
        <begin position="113"/>
        <end position="123"/>
    </location>
</feature>
<evidence type="ECO:0000313" key="2">
    <source>
        <dbReference type="EMBL" id="CAB9511696.1"/>
    </source>
</evidence>
<feature type="compositionally biased region" description="Low complexity" evidence="1">
    <location>
        <begin position="146"/>
        <end position="158"/>
    </location>
</feature>
<evidence type="ECO:0000256" key="1">
    <source>
        <dbReference type="SAM" id="MobiDB-lite"/>
    </source>
</evidence>
<dbReference type="OrthoDB" id="48762at2759"/>
<feature type="region of interest" description="Disordered" evidence="1">
    <location>
        <begin position="1158"/>
        <end position="1177"/>
    </location>
</feature>
<feature type="compositionally biased region" description="Basic and acidic residues" evidence="1">
    <location>
        <begin position="992"/>
        <end position="1004"/>
    </location>
</feature>
<comment type="caution">
    <text evidence="2">The sequence shown here is derived from an EMBL/GenBank/DDBJ whole genome shotgun (WGS) entry which is preliminary data.</text>
</comment>
<feature type="compositionally biased region" description="Low complexity" evidence="1">
    <location>
        <begin position="1037"/>
        <end position="1059"/>
    </location>
</feature>
<keyword evidence="3" id="KW-1185">Reference proteome</keyword>
<proteinExistence type="predicted"/>
<feature type="region of interest" description="Disordered" evidence="1">
    <location>
        <begin position="991"/>
        <end position="1070"/>
    </location>
</feature>
<accession>A0A9N8E371</accession>
<protein>
    <submittedName>
        <fullName evidence="2">Uncharacterized protein</fullName>
    </submittedName>
</protein>
<dbReference type="EMBL" id="CAICTM010000497">
    <property type="protein sequence ID" value="CAB9511696.1"/>
    <property type="molecule type" value="Genomic_DNA"/>
</dbReference>
<feature type="compositionally biased region" description="Basic and acidic residues" evidence="1">
    <location>
        <begin position="160"/>
        <end position="169"/>
    </location>
</feature>
<dbReference type="Proteomes" id="UP001153069">
    <property type="component" value="Unassembled WGS sequence"/>
</dbReference>
<feature type="compositionally biased region" description="Basic and acidic residues" evidence="1">
    <location>
        <begin position="578"/>
        <end position="588"/>
    </location>
</feature>
<feature type="compositionally biased region" description="Polar residues" evidence="1">
    <location>
        <begin position="1005"/>
        <end position="1015"/>
    </location>
</feature>
<feature type="compositionally biased region" description="Basic and acidic residues" evidence="1">
    <location>
        <begin position="377"/>
        <end position="388"/>
    </location>
</feature>
<feature type="compositionally biased region" description="Polar residues" evidence="1">
    <location>
        <begin position="907"/>
        <end position="917"/>
    </location>
</feature>
<feature type="region of interest" description="Disordered" evidence="1">
    <location>
        <begin position="1"/>
        <end position="192"/>
    </location>
</feature>